<dbReference type="EMBL" id="BK016153">
    <property type="protein sequence ID" value="DAF98659.1"/>
    <property type="molecule type" value="Genomic_DNA"/>
</dbReference>
<proteinExistence type="predicted"/>
<dbReference type="SUPFAM" id="SSF52540">
    <property type="entry name" value="P-loop containing nucleoside triphosphate hydrolases"/>
    <property type="match status" value="1"/>
</dbReference>
<dbReference type="InterPro" id="IPR036185">
    <property type="entry name" value="DNA_heli_DnaB-like_N_sf"/>
</dbReference>
<dbReference type="InterPro" id="IPR027417">
    <property type="entry name" value="P-loop_NTPase"/>
</dbReference>
<dbReference type="InterPro" id="IPR007694">
    <property type="entry name" value="DNA_helicase_DnaB-like_C"/>
</dbReference>
<dbReference type="GO" id="GO:0005524">
    <property type="term" value="F:ATP binding"/>
    <property type="evidence" value="ECO:0007669"/>
    <property type="project" value="InterPro"/>
</dbReference>
<keyword evidence="2" id="KW-0547">Nucleotide-binding</keyword>
<evidence type="ECO:0000313" key="2">
    <source>
        <dbReference type="EMBL" id="DAF98659.1"/>
    </source>
</evidence>
<reference evidence="2" key="1">
    <citation type="journal article" date="2021" name="Proc. Natl. Acad. Sci. U.S.A.">
        <title>A Catalog of Tens of Thousands of Viruses from Human Metagenomes Reveals Hidden Associations with Chronic Diseases.</title>
        <authorList>
            <person name="Tisza M.J."/>
            <person name="Buck C.B."/>
        </authorList>
    </citation>
    <scope>NUCLEOTIDE SEQUENCE</scope>
    <source>
        <strain evidence="2">CtgaU3</strain>
    </source>
</reference>
<dbReference type="PANTHER" id="PTHR30153">
    <property type="entry name" value="REPLICATIVE DNA HELICASE DNAB"/>
    <property type="match status" value="1"/>
</dbReference>
<dbReference type="PANTHER" id="PTHR30153:SF2">
    <property type="entry name" value="REPLICATIVE DNA HELICASE"/>
    <property type="match status" value="1"/>
</dbReference>
<feature type="domain" description="SF4 helicase" evidence="1">
    <location>
        <begin position="151"/>
        <end position="416"/>
    </location>
</feature>
<keyword evidence="2" id="KW-0067">ATP-binding</keyword>
<organism evidence="2">
    <name type="scientific">Siphoviridae sp. ctgaU3</name>
    <dbReference type="NCBI Taxonomy" id="2825609"/>
    <lineage>
        <taxon>Viruses</taxon>
        <taxon>Duplodnaviria</taxon>
        <taxon>Heunggongvirae</taxon>
        <taxon>Uroviricota</taxon>
        <taxon>Caudoviricetes</taxon>
    </lineage>
</organism>
<dbReference type="Pfam" id="PF03796">
    <property type="entry name" value="DnaB_C"/>
    <property type="match status" value="1"/>
</dbReference>
<evidence type="ECO:0000259" key="1">
    <source>
        <dbReference type="PROSITE" id="PS51199"/>
    </source>
</evidence>
<dbReference type="PROSITE" id="PS51199">
    <property type="entry name" value="SF4_HELICASE"/>
    <property type="match status" value="1"/>
</dbReference>
<dbReference type="Gene3D" id="3.40.50.300">
    <property type="entry name" value="P-loop containing nucleotide triphosphate hydrolases"/>
    <property type="match status" value="1"/>
</dbReference>
<dbReference type="GO" id="GO:0003678">
    <property type="term" value="F:DNA helicase activity"/>
    <property type="evidence" value="ECO:0007669"/>
    <property type="project" value="InterPro"/>
</dbReference>
<keyword evidence="2" id="KW-0378">Hydrolase</keyword>
<accession>A0A8S5UW41</accession>
<protein>
    <submittedName>
        <fullName evidence="2">DnaB-like replicative helicase</fullName>
    </submittedName>
</protein>
<dbReference type="SUPFAM" id="SSF48024">
    <property type="entry name" value="N-terminal domain of DnaB helicase"/>
    <property type="match status" value="1"/>
</dbReference>
<dbReference type="GO" id="GO:0006260">
    <property type="term" value="P:DNA replication"/>
    <property type="evidence" value="ECO:0007669"/>
    <property type="project" value="InterPro"/>
</dbReference>
<name>A0A8S5UW41_9CAUD</name>
<keyword evidence="2" id="KW-0347">Helicase</keyword>
<sequence length="417" mass="44592">METAAIERCLIGSALAGNEAQTDTTWATSPDMIANVRYAALWGIIRDHWAVGRTPTPASVLAEIRKPATGEDILDCVHASLNPSEADHYARLVREASAKRDVRDVLTRADQLLQGGSTAAEVAAWTQSHIGDTAPDSGAISMPSLVDQWYTAKKATGVRTPWTAVNDIIGIHRDGGLHIIGARPAVGKTLYGLYLASCAARSGRHVLYVSMEMPARELLPRVLSQATGVALKYTTREEPAPDNLADTLNRAAAQVAALPIHISDKAGMSVEQVAALARTLHHKKKLGAIIIDHMQLLAPSRGVPGSSLREMVTYQSRALKELALELDIPTFALSQLSRASEIRDDLTPKLADLRESGSIEQDADTVTLLSLPVRGGVPDRARLAVSVAKNRHGATGGAELIRQPAMAVLAEPTLESH</sequence>
<dbReference type="InterPro" id="IPR016136">
    <property type="entry name" value="DNA_helicase_N/primase_C"/>
</dbReference>
<dbReference type="Gene3D" id="1.10.860.10">
    <property type="entry name" value="DNAb Helicase, Chain A"/>
    <property type="match status" value="1"/>
</dbReference>